<dbReference type="PaxDb" id="6239-M02D8.7"/>
<dbReference type="CTD" id="3565914"/>
<evidence type="ECO:0000313" key="4">
    <source>
        <dbReference type="WormBase" id="M02D8.7"/>
    </source>
</evidence>
<reference evidence="2 3" key="1">
    <citation type="journal article" date="1998" name="Science">
        <title>Genome sequence of the nematode C. elegans: a platform for investigating biology.</title>
        <authorList>
            <consortium name="The C. elegans sequencing consortium"/>
            <person name="Sulson J.E."/>
            <person name="Waterston R."/>
        </authorList>
    </citation>
    <scope>NUCLEOTIDE SEQUENCE [LARGE SCALE GENOMIC DNA]</scope>
    <source>
        <strain evidence="2 3">Bristol N2</strain>
    </source>
</reference>
<feature type="compositionally biased region" description="Basic residues" evidence="1">
    <location>
        <begin position="58"/>
        <end position="67"/>
    </location>
</feature>
<dbReference type="AlphaFoldDB" id="Q4TTA8"/>
<accession>Q4TTA8</accession>
<evidence type="ECO:0000256" key="1">
    <source>
        <dbReference type="SAM" id="MobiDB-lite"/>
    </source>
</evidence>
<dbReference type="GeneID" id="3565914"/>
<protein>
    <submittedName>
        <fullName evidence="2">Uncharacterized protein</fullName>
    </submittedName>
</protein>
<dbReference type="RefSeq" id="NP_001024800.2">
    <property type="nucleotide sequence ID" value="NM_001029629.2"/>
</dbReference>
<gene>
    <name evidence="2" type="ORF">CELE_M02D8.7</name>
    <name evidence="2 4" type="ORF">M02D8.7</name>
</gene>
<evidence type="ECO:0000313" key="2">
    <source>
        <dbReference type="EMBL" id="CCD68798.2"/>
    </source>
</evidence>
<organism evidence="2 3">
    <name type="scientific">Caenorhabditis elegans</name>
    <dbReference type="NCBI Taxonomy" id="6239"/>
    <lineage>
        <taxon>Eukaryota</taxon>
        <taxon>Metazoa</taxon>
        <taxon>Ecdysozoa</taxon>
        <taxon>Nematoda</taxon>
        <taxon>Chromadorea</taxon>
        <taxon>Rhabditida</taxon>
        <taxon>Rhabditina</taxon>
        <taxon>Rhabditomorpha</taxon>
        <taxon>Rhabditoidea</taxon>
        <taxon>Rhabditidae</taxon>
        <taxon>Peloderinae</taxon>
        <taxon>Caenorhabditis</taxon>
    </lineage>
</organism>
<dbReference type="WormBase" id="M02D8.7">
    <property type="protein sequence ID" value="CE50530"/>
    <property type="gene ID" value="WBGene00044313"/>
</dbReference>
<evidence type="ECO:0000313" key="3">
    <source>
        <dbReference type="Proteomes" id="UP000001940"/>
    </source>
</evidence>
<dbReference type="KEGG" id="cel:CELE_M02D8.7"/>
<feature type="region of interest" description="Disordered" evidence="1">
    <location>
        <begin position="47"/>
        <end position="67"/>
    </location>
</feature>
<dbReference type="Proteomes" id="UP000001940">
    <property type="component" value="Chromosome X"/>
</dbReference>
<dbReference type="InParanoid" id="Q4TTA8"/>
<sequence>MSSSLMNVIPQLPQIPLLPDFPKNLLSMGPLLPPIIPLLPQLAQFSLPGQSAPTTTTKKPKQPAKKRVRKCAEVYPITEPVRLMPLGSPDLVIYEGPMNKRPAHNMQFQMREIKAEPVDTYETTTPAPTIQQPPGFPMSITGGIPQMGPPLLQAPFFPNPFFVQNMMMQRTMGLQSPNERVYSLLQEDYARWKREFFKTSIMTAQTNSALKRHMCFLTNKETLPTEMLIIESKFEHIRMKIVERLNYDQKVVLYKELIQNLVGLESLVGDKREELEPFELFNWLDGQLIPLEQKQYFHIVLPSYKDMMDLISDTFIRLNLKGIDFSQRQIFISALRHDWSDPKTYIARIEALSPVVRMAPLRILDILERTRTELRNAIREKGYYWSIDTILPVFD</sequence>
<dbReference type="SMR" id="Q4TTA8"/>
<dbReference type="Bgee" id="WBGene00044313">
    <property type="expression patterns" value="Expressed in larva and 1 other cell type or tissue"/>
</dbReference>
<dbReference type="eggNOG" id="ENOG502TIUK">
    <property type="taxonomic scope" value="Eukaryota"/>
</dbReference>
<dbReference type="AGR" id="WB:WBGene00044313"/>
<proteinExistence type="predicted"/>
<keyword evidence="3" id="KW-1185">Reference proteome</keyword>
<name>Q4TTA8_CAEEL</name>
<dbReference type="EMBL" id="BX284606">
    <property type="protein sequence ID" value="CCD68798.2"/>
    <property type="molecule type" value="Genomic_DNA"/>
</dbReference>
<dbReference type="HOGENOM" id="CLU_718117_0_0_1"/>
<dbReference type="UCSC" id="M02D8.7">
    <property type="organism name" value="c. elegans"/>
</dbReference>